<sequence>MNIRFEQSGTKERNLAMELVRVTEAAALSAGRWMGRGDKEKADQAAVDAMRQALDGVDMDGVVVIGEGEKDEAPMLYIGERVGNGSPPQVDVAVDPIDGTRLLSLGLPGALAVVATAERGTMYSAPPGVFYMEKIAVGPAAKDVIDINAPVAVNLERIARAKDAQIDDLTVIILDRPRHQEIIRQIRQAGARIRLISDGDVAAAILAAMEDYRGVDVLMGIGGAPEAVLAAAAIKCLGGAMQCKVWPRSDEEREKFKAEGIDLDQVLTIDDLVHSNDVSFAATGITSGELLDGVQYFGWGARTSSIMMRSRSGTVRYIQARHKWRRGLGASQAQTAR</sequence>
<dbReference type="GO" id="GO:0006071">
    <property type="term" value="P:glycerol metabolic process"/>
    <property type="evidence" value="ECO:0007669"/>
    <property type="project" value="InterPro"/>
</dbReference>
<organism evidence="11 12">
    <name type="scientific">Thermogemmatispora tikiterensis</name>
    <dbReference type="NCBI Taxonomy" id="1825093"/>
    <lineage>
        <taxon>Bacteria</taxon>
        <taxon>Bacillati</taxon>
        <taxon>Chloroflexota</taxon>
        <taxon>Ktedonobacteria</taxon>
        <taxon>Thermogemmatisporales</taxon>
        <taxon>Thermogemmatisporaceae</taxon>
        <taxon>Thermogemmatispora</taxon>
    </lineage>
</organism>
<dbReference type="SUPFAM" id="SSF56655">
    <property type="entry name" value="Carbohydrate phosphatase"/>
    <property type="match status" value="1"/>
</dbReference>
<dbReference type="GO" id="GO:0042132">
    <property type="term" value="F:fructose 1,6-bisphosphate 1-phosphatase activity"/>
    <property type="evidence" value="ECO:0007669"/>
    <property type="project" value="UniProtKB-EC"/>
</dbReference>
<feature type="binding site" evidence="10">
    <location>
        <begin position="176"/>
        <end position="178"/>
    </location>
    <ligand>
        <name>substrate</name>
    </ligand>
</feature>
<dbReference type="GO" id="GO:0006094">
    <property type="term" value="P:gluconeogenesis"/>
    <property type="evidence" value="ECO:0007669"/>
    <property type="project" value="InterPro"/>
</dbReference>
<feature type="binding site" evidence="9">
    <location>
        <position position="67"/>
    </location>
    <ligand>
        <name>Mn(2+)</name>
        <dbReference type="ChEBI" id="CHEBI:29035"/>
        <label>1</label>
    </ligand>
</feature>
<evidence type="ECO:0000256" key="6">
    <source>
        <dbReference type="ARBA" id="ARBA00023277"/>
    </source>
</evidence>
<evidence type="ECO:0000256" key="10">
    <source>
        <dbReference type="PIRSR" id="PIRSR004532-2"/>
    </source>
</evidence>
<accession>A0A328VJ98</accession>
<dbReference type="EMBL" id="MCIF01000002">
    <property type="protein sequence ID" value="RAQ95174.1"/>
    <property type="molecule type" value="Genomic_DNA"/>
</dbReference>
<keyword evidence="5 9" id="KW-0464">Manganese</keyword>
<feature type="binding site" evidence="10">
    <location>
        <position position="131"/>
    </location>
    <ligand>
        <name>substrate</name>
    </ligand>
</feature>
<feature type="binding site" evidence="9">
    <location>
        <position position="43"/>
    </location>
    <ligand>
        <name>Mn(2+)</name>
        <dbReference type="ChEBI" id="CHEBI:29035"/>
        <label>1</label>
    </ligand>
</feature>
<feature type="binding site" evidence="10">
    <location>
        <position position="223"/>
    </location>
    <ligand>
        <name>substrate</name>
    </ligand>
</feature>
<feature type="binding site" evidence="9">
    <location>
        <position position="226"/>
    </location>
    <ligand>
        <name>Mn(2+)</name>
        <dbReference type="ChEBI" id="CHEBI:29035"/>
        <label>2</label>
    </ligand>
</feature>
<comment type="cofactor">
    <cofactor evidence="9">
        <name>Mn(2+)</name>
        <dbReference type="ChEBI" id="CHEBI:29035"/>
    </cofactor>
</comment>
<dbReference type="Gene3D" id="3.30.540.10">
    <property type="entry name" value="Fructose-1,6-Bisphosphatase, subunit A, domain 1"/>
    <property type="match status" value="1"/>
</dbReference>
<keyword evidence="3 9" id="KW-0479">Metal-binding</keyword>
<evidence type="ECO:0000256" key="4">
    <source>
        <dbReference type="ARBA" id="ARBA00022801"/>
    </source>
</evidence>
<gene>
    <name evidence="11" type="ORF">A4R35_06480</name>
</gene>
<evidence type="ECO:0000256" key="5">
    <source>
        <dbReference type="ARBA" id="ARBA00023211"/>
    </source>
</evidence>
<evidence type="ECO:0000313" key="11">
    <source>
        <dbReference type="EMBL" id="RAQ95174.1"/>
    </source>
</evidence>
<reference evidence="11 12" key="1">
    <citation type="submission" date="2016-08" db="EMBL/GenBank/DDBJ databases">
        <title>Analysis of Carbohydrate Active Enzymes in Thermogemmatispora T81 Reveals Carbohydrate Degradation Ability.</title>
        <authorList>
            <person name="Tomazini A."/>
            <person name="Lal S."/>
            <person name="Stott M."/>
            <person name="Henrissat B."/>
            <person name="Polikarpov I."/>
            <person name="Sparling R."/>
            <person name="Levin D.B."/>
        </authorList>
    </citation>
    <scope>NUCLEOTIDE SEQUENCE [LARGE SCALE GENOMIC DNA]</scope>
    <source>
        <strain evidence="11 12">T81</strain>
    </source>
</reference>
<comment type="caution">
    <text evidence="11">The sequence shown here is derived from an EMBL/GenBank/DDBJ whole genome shotgun (WGS) entry which is preliminary data.</text>
</comment>
<protein>
    <recommendedName>
        <fullName evidence="8">Fructose-1,6-bisphosphatase</fullName>
    </recommendedName>
</protein>
<evidence type="ECO:0000256" key="9">
    <source>
        <dbReference type="PIRSR" id="PIRSR004532-1"/>
    </source>
</evidence>
<dbReference type="PANTHER" id="PTHR30447">
    <property type="entry name" value="FRUCTOSE-1,6-BISPHOSPHATASE CLASS 2"/>
    <property type="match status" value="1"/>
</dbReference>
<dbReference type="PIRSF" id="PIRSF004532">
    <property type="entry name" value="GlpX"/>
    <property type="match status" value="1"/>
</dbReference>
<dbReference type="FunFam" id="3.40.190.90:FF:000001">
    <property type="entry name" value="Fructose-1,6-bisphosphatase"/>
    <property type="match status" value="1"/>
</dbReference>
<comment type="pathway">
    <text evidence="7">Carbohydrate biosynthesis.</text>
</comment>
<keyword evidence="6 8" id="KW-0119">Carbohydrate metabolism</keyword>
<dbReference type="PANTHER" id="PTHR30447:SF0">
    <property type="entry name" value="FRUCTOSE-1,6-BISPHOSPHATASE 1 CLASS 2-RELATED"/>
    <property type="match status" value="1"/>
</dbReference>
<dbReference type="AlphaFoldDB" id="A0A328VJ98"/>
<dbReference type="RefSeq" id="WP_112427668.1">
    <property type="nucleotide sequence ID" value="NZ_MCIF01000002.1"/>
</dbReference>
<dbReference type="OrthoDB" id="9779353at2"/>
<comment type="catalytic activity">
    <reaction evidence="1">
        <text>beta-D-fructose 1,6-bisphosphate + H2O = beta-D-fructose 6-phosphate + phosphate</text>
        <dbReference type="Rhea" id="RHEA:11064"/>
        <dbReference type="ChEBI" id="CHEBI:15377"/>
        <dbReference type="ChEBI" id="CHEBI:32966"/>
        <dbReference type="ChEBI" id="CHEBI:43474"/>
        <dbReference type="ChEBI" id="CHEBI:57634"/>
        <dbReference type="EC" id="3.1.3.11"/>
    </reaction>
</comment>
<feature type="binding site" evidence="9">
    <location>
        <position position="98"/>
    </location>
    <ligand>
        <name>Mn(2+)</name>
        <dbReference type="ChEBI" id="CHEBI:29035"/>
        <label>2</label>
    </ligand>
</feature>
<feature type="binding site" evidence="10">
    <location>
        <begin position="198"/>
        <end position="200"/>
    </location>
    <ligand>
        <name>substrate</name>
    </ligand>
</feature>
<evidence type="ECO:0000256" key="3">
    <source>
        <dbReference type="ARBA" id="ARBA00022723"/>
    </source>
</evidence>
<dbReference type="Proteomes" id="UP000248706">
    <property type="component" value="Unassembled WGS sequence"/>
</dbReference>
<dbReference type="Pfam" id="PF03320">
    <property type="entry name" value="FBPase_glpX"/>
    <property type="match status" value="1"/>
</dbReference>
<evidence type="ECO:0000256" key="7">
    <source>
        <dbReference type="ARBA" id="ARBA00024331"/>
    </source>
</evidence>
<comment type="similarity">
    <text evidence="2 8">Belongs to the FBPase class 2 family.</text>
</comment>
<dbReference type="CDD" id="cd01516">
    <property type="entry name" value="FBPase_glpX"/>
    <property type="match status" value="1"/>
</dbReference>
<name>A0A328VJ98_9CHLR</name>
<dbReference type="GO" id="GO:0030388">
    <property type="term" value="P:fructose 1,6-bisphosphate metabolic process"/>
    <property type="evidence" value="ECO:0007669"/>
    <property type="project" value="TreeGrafter"/>
</dbReference>
<dbReference type="NCBIfam" id="TIGR00330">
    <property type="entry name" value="glpX"/>
    <property type="match status" value="1"/>
</dbReference>
<keyword evidence="12" id="KW-1185">Reference proteome</keyword>
<proteinExistence type="inferred from homology"/>
<evidence type="ECO:0000256" key="2">
    <source>
        <dbReference type="ARBA" id="ARBA00008989"/>
    </source>
</evidence>
<feature type="binding site" evidence="9">
    <location>
        <position position="95"/>
    </location>
    <ligand>
        <name>Mn(2+)</name>
        <dbReference type="ChEBI" id="CHEBI:29035"/>
        <label>2</label>
    </ligand>
</feature>
<dbReference type="GO" id="GO:0046872">
    <property type="term" value="F:metal ion binding"/>
    <property type="evidence" value="ECO:0007669"/>
    <property type="project" value="UniProtKB-KW"/>
</dbReference>
<dbReference type="GO" id="GO:0005829">
    <property type="term" value="C:cytosol"/>
    <property type="evidence" value="ECO:0007669"/>
    <property type="project" value="TreeGrafter"/>
</dbReference>
<evidence type="ECO:0000256" key="1">
    <source>
        <dbReference type="ARBA" id="ARBA00001273"/>
    </source>
</evidence>
<keyword evidence="4" id="KW-0378">Hydrolase</keyword>
<dbReference type="Gene3D" id="3.40.190.90">
    <property type="match status" value="1"/>
</dbReference>
<dbReference type="InterPro" id="IPR004464">
    <property type="entry name" value="FBPase_class-2/SBPase"/>
</dbReference>
<evidence type="ECO:0000313" key="12">
    <source>
        <dbReference type="Proteomes" id="UP000248706"/>
    </source>
</evidence>
<feature type="binding site" evidence="10">
    <location>
        <begin position="98"/>
        <end position="100"/>
    </location>
    <ligand>
        <name>substrate</name>
    </ligand>
</feature>
<evidence type="ECO:0000256" key="8">
    <source>
        <dbReference type="PIRNR" id="PIRNR004532"/>
    </source>
</evidence>